<dbReference type="Proteomes" id="UP000000333">
    <property type="component" value="Chromosome"/>
</dbReference>
<keyword evidence="3" id="KW-1185">Reference proteome</keyword>
<dbReference type="AlphaFoldDB" id="E1QWW6"/>
<name>E1QWW6_OLSUV</name>
<evidence type="ECO:0000313" key="2">
    <source>
        <dbReference type="EMBL" id="ADK68619.1"/>
    </source>
</evidence>
<dbReference type="GeneID" id="78512907"/>
<dbReference type="STRING" id="633147.Olsu_1520"/>
<dbReference type="RefSeq" id="WP_013252371.1">
    <property type="nucleotide sequence ID" value="NC_014363.1"/>
</dbReference>
<organism evidence="2 3">
    <name type="scientific">Olsenella uli (strain ATCC 49627 / DSM 7084 / CCUG 31166 / CIP 109912 / JCM 12494 / LMG 11480 / NCIMB 702895 / VPI D76D-27C)</name>
    <name type="common">Lactobacillus uli</name>
    <dbReference type="NCBI Taxonomy" id="633147"/>
    <lineage>
        <taxon>Bacteria</taxon>
        <taxon>Bacillati</taxon>
        <taxon>Actinomycetota</taxon>
        <taxon>Coriobacteriia</taxon>
        <taxon>Coriobacteriales</taxon>
        <taxon>Atopobiaceae</taxon>
        <taxon>Olsenella</taxon>
    </lineage>
</organism>
<gene>
    <name evidence="2" type="ordered locus">Olsu_1520</name>
</gene>
<evidence type="ECO:0000256" key="1">
    <source>
        <dbReference type="SAM" id="MobiDB-lite"/>
    </source>
</evidence>
<reference evidence="2 3" key="1">
    <citation type="journal article" date="2010" name="Stand. Genomic Sci.">
        <title>Complete genome sequence of Olsenella uli type strain (VPI D76D-27C).</title>
        <authorList>
            <person name="Goker M."/>
            <person name="Held B."/>
            <person name="Lucas S."/>
            <person name="Nolan M."/>
            <person name="Yasawong M."/>
            <person name="Glavina Del Rio T."/>
            <person name="Tice H."/>
            <person name="Cheng J.F."/>
            <person name="Bruce D."/>
            <person name="Detter J.C."/>
            <person name="Tapia R."/>
            <person name="Han C."/>
            <person name="Goodwin L."/>
            <person name="Pitluck S."/>
            <person name="Liolios K."/>
            <person name="Ivanova N."/>
            <person name="Mavromatis K."/>
            <person name="Mikhailova N."/>
            <person name="Pati A."/>
            <person name="Chen A."/>
            <person name="Palaniappan K."/>
            <person name="Land M."/>
            <person name="Hauser L."/>
            <person name="Chang Y.J."/>
            <person name="Jeffries C.D."/>
            <person name="Rohde M."/>
            <person name="Sikorski J."/>
            <person name="Pukall R."/>
            <person name="Woyke T."/>
            <person name="Bristow J."/>
            <person name="Eisen J.A."/>
            <person name="Markowitz V."/>
            <person name="Hugenholtz P."/>
            <person name="Kyrpides N.C."/>
            <person name="Klenk H.P."/>
            <person name="Lapidus A."/>
        </authorList>
    </citation>
    <scope>NUCLEOTIDE SEQUENCE [LARGE SCALE GENOMIC DNA]</scope>
    <source>
        <strain evidence="3">ATCC 49627 / DSM 7084 / CIP 109912 / JCM 12494 / NCIMB 702895 / VPI D76D-27C</strain>
    </source>
</reference>
<feature type="region of interest" description="Disordered" evidence="1">
    <location>
        <begin position="1"/>
        <end position="22"/>
    </location>
</feature>
<dbReference type="OrthoDB" id="9962360at2"/>
<proteinExistence type="predicted"/>
<accession>E1QWW6</accession>
<dbReference type="EMBL" id="CP002106">
    <property type="protein sequence ID" value="ADK68619.1"/>
    <property type="molecule type" value="Genomic_DNA"/>
</dbReference>
<evidence type="ECO:0000313" key="3">
    <source>
        <dbReference type="Proteomes" id="UP000000333"/>
    </source>
</evidence>
<dbReference type="HOGENOM" id="CLU_2143317_0_0_11"/>
<sequence length="112" mass="10914">MSSTTSAPSGDPGGVGGGRIRSLSAAASQEAWEMRKGLDGYCTYRSRAISGTSDAQGAGPHDDASAGIAAGLSAWRGLVSDLSGAIAEADAALGAADASSAASWGLVGGRRE</sequence>
<protein>
    <submittedName>
        <fullName evidence="2">Uncharacterized protein</fullName>
    </submittedName>
</protein>
<dbReference type="KEGG" id="ols:Olsu_1520"/>